<dbReference type="Gene3D" id="3.40.50.300">
    <property type="entry name" value="P-loop containing nucleotide triphosphate hydrolases"/>
    <property type="match status" value="1"/>
</dbReference>
<dbReference type="PANTHER" id="PTHR13696:SF52">
    <property type="entry name" value="PARA FAMILY PROTEIN CT_582"/>
    <property type="match status" value="1"/>
</dbReference>
<dbReference type="eggNOG" id="COG1192">
    <property type="taxonomic scope" value="Bacteria"/>
</dbReference>
<organism evidence="2 3">
    <name type="scientific">Ureibacillus manganicus DSM 26584</name>
    <dbReference type="NCBI Taxonomy" id="1384049"/>
    <lineage>
        <taxon>Bacteria</taxon>
        <taxon>Bacillati</taxon>
        <taxon>Bacillota</taxon>
        <taxon>Bacilli</taxon>
        <taxon>Bacillales</taxon>
        <taxon>Caryophanaceae</taxon>
        <taxon>Ureibacillus</taxon>
    </lineage>
</organism>
<protein>
    <recommendedName>
        <fullName evidence="1">AAA domain-containing protein</fullName>
    </recommendedName>
</protein>
<dbReference type="PANTHER" id="PTHR13696">
    <property type="entry name" value="P-LOOP CONTAINING NUCLEOSIDE TRIPHOSPHATE HYDROLASE"/>
    <property type="match status" value="1"/>
</dbReference>
<dbReference type="SUPFAM" id="SSF52540">
    <property type="entry name" value="P-loop containing nucleoside triphosphate hydrolases"/>
    <property type="match status" value="1"/>
</dbReference>
<dbReference type="CDD" id="cd02042">
    <property type="entry name" value="ParAB_family"/>
    <property type="match status" value="1"/>
</dbReference>
<dbReference type="RefSeq" id="WP_036184461.1">
    <property type="nucleotide sequence ID" value="NZ_AVDA01000006.1"/>
</dbReference>
<sequence length="284" mass="32206">MAIVIPIINLKGGVAKTTTSVGLAEMLTSDFKKKVLFIDLDPQTNATVMLIGEHKWKDLNDQGYTMARLFESALKPEEFTFDLKRTVQKNVSNIISCENLDLIPSSLNLINIQDDLTRLPPGKFYTNNPYDILRKAIQPTMNNYDYIIIDCPPNLGVITLNGLRIATGYIIPTIPDVLSTYGIPQIINRVNDFAGEIGYPIETLGIVITKYRETSNVHQTNRAKLEKEIDAPLFQSVFKDNNQMASAADFTMEYGTFRQKWGYSGQFNAFYNLAKEIVERYERR</sequence>
<name>A0A0A3I3Y1_9BACL</name>
<dbReference type="Pfam" id="PF13614">
    <property type="entry name" value="AAA_31"/>
    <property type="match status" value="1"/>
</dbReference>
<evidence type="ECO:0000259" key="1">
    <source>
        <dbReference type="Pfam" id="PF13614"/>
    </source>
</evidence>
<feature type="domain" description="AAA" evidence="1">
    <location>
        <begin position="4"/>
        <end position="194"/>
    </location>
</feature>
<dbReference type="InterPro" id="IPR027417">
    <property type="entry name" value="P-loop_NTPase"/>
</dbReference>
<comment type="caution">
    <text evidence="2">The sequence shown here is derived from an EMBL/GenBank/DDBJ whole genome shotgun (WGS) entry which is preliminary data.</text>
</comment>
<dbReference type="Proteomes" id="UP000030416">
    <property type="component" value="Unassembled WGS sequence"/>
</dbReference>
<reference evidence="2 3" key="1">
    <citation type="submission" date="2014-02" db="EMBL/GenBank/DDBJ databases">
        <title>Draft genome sequence of Lysinibacillus manganicus DSM 26584T.</title>
        <authorList>
            <person name="Zhang F."/>
            <person name="Wang G."/>
            <person name="Zhang L."/>
        </authorList>
    </citation>
    <scope>NUCLEOTIDE SEQUENCE [LARGE SCALE GENOMIC DNA]</scope>
    <source>
        <strain evidence="2 3">DSM 26584</strain>
    </source>
</reference>
<evidence type="ECO:0000313" key="3">
    <source>
        <dbReference type="Proteomes" id="UP000030416"/>
    </source>
</evidence>
<dbReference type="InterPro" id="IPR025669">
    <property type="entry name" value="AAA_dom"/>
</dbReference>
<dbReference type="EMBL" id="JPVN01000006">
    <property type="protein sequence ID" value="KGR79424.1"/>
    <property type="molecule type" value="Genomic_DNA"/>
</dbReference>
<keyword evidence="3" id="KW-1185">Reference proteome</keyword>
<dbReference type="AlphaFoldDB" id="A0A0A3I3Y1"/>
<accession>A0A0A3I3Y1</accession>
<evidence type="ECO:0000313" key="2">
    <source>
        <dbReference type="EMBL" id="KGR79424.1"/>
    </source>
</evidence>
<proteinExistence type="predicted"/>
<dbReference type="InterPro" id="IPR050678">
    <property type="entry name" value="DNA_Partitioning_ATPase"/>
</dbReference>
<gene>
    <name evidence="2" type="ORF">CD29_06950</name>
</gene>
<dbReference type="STRING" id="1384049.CD29_06950"/>